<organism evidence="1 2">
    <name type="scientific">Lipomyces kononenkoae</name>
    <name type="common">Yeast</name>
    <dbReference type="NCBI Taxonomy" id="34357"/>
    <lineage>
        <taxon>Eukaryota</taxon>
        <taxon>Fungi</taxon>
        <taxon>Dikarya</taxon>
        <taxon>Ascomycota</taxon>
        <taxon>Saccharomycotina</taxon>
        <taxon>Lipomycetes</taxon>
        <taxon>Lipomycetales</taxon>
        <taxon>Lipomycetaceae</taxon>
        <taxon>Lipomyces</taxon>
    </lineage>
</organism>
<evidence type="ECO:0000313" key="2">
    <source>
        <dbReference type="Proteomes" id="UP001433508"/>
    </source>
</evidence>
<accession>A0ACC3T696</accession>
<sequence length="266" mass="30056">MKAASTTIVSTTPNLIIPKAYNKDFSLETAIAHLVSVDPRFAELVEMHPCEMFSEHNLELPVDPFESLGSSIISQQISGAAANSIKRKFLALFNEEFDDAKRQDGDGDQPNMQRFPTPSEVLQKDVATLRAVGFSQRKSEYMLDLASKFHTGEINPHDFVTLPDEEIIELLTKVRGLGVWSAEMFLLFALKRQDVFSTGDLGIQRSMALWYGKNIELARGKKGKFKYMSEAEMIEKSDLYRPYRSLFTWYMWRAGDVILAIDGGVK</sequence>
<name>A0ACC3T696_LIPKO</name>
<protein>
    <submittedName>
        <fullName evidence="1">DNA glycosylase</fullName>
    </submittedName>
</protein>
<evidence type="ECO:0000313" key="1">
    <source>
        <dbReference type="EMBL" id="KAK9239136.1"/>
    </source>
</evidence>
<gene>
    <name evidence="1" type="ORF">V1525DRAFT_340011</name>
</gene>
<dbReference type="EMBL" id="MU971349">
    <property type="protein sequence ID" value="KAK9239136.1"/>
    <property type="molecule type" value="Genomic_DNA"/>
</dbReference>
<keyword evidence="2" id="KW-1185">Reference proteome</keyword>
<comment type="caution">
    <text evidence="1">The sequence shown here is derived from an EMBL/GenBank/DDBJ whole genome shotgun (WGS) entry which is preliminary data.</text>
</comment>
<proteinExistence type="predicted"/>
<reference evidence="2" key="1">
    <citation type="journal article" date="2024" name="Front. Bioeng. Biotechnol.">
        <title>Genome-scale model development and genomic sequencing of the oleaginous clade Lipomyces.</title>
        <authorList>
            <person name="Czajka J.J."/>
            <person name="Han Y."/>
            <person name="Kim J."/>
            <person name="Mondo S.J."/>
            <person name="Hofstad B.A."/>
            <person name="Robles A."/>
            <person name="Haridas S."/>
            <person name="Riley R."/>
            <person name="LaButti K."/>
            <person name="Pangilinan J."/>
            <person name="Andreopoulos W."/>
            <person name="Lipzen A."/>
            <person name="Yan J."/>
            <person name="Wang M."/>
            <person name="Ng V."/>
            <person name="Grigoriev I.V."/>
            <person name="Spatafora J.W."/>
            <person name="Magnuson J.K."/>
            <person name="Baker S.E."/>
            <person name="Pomraning K.R."/>
        </authorList>
    </citation>
    <scope>NUCLEOTIDE SEQUENCE [LARGE SCALE GENOMIC DNA]</scope>
    <source>
        <strain evidence="2">CBS 7786</strain>
    </source>
</reference>
<dbReference type="Proteomes" id="UP001433508">
    <property type="component" value="Unassembled WGS sequence"/>
</dbReference>